<evidence type="ECO:0000313" key="1">
    <source>
        <dbReference type="EMBL" id="KAJ4468130.1"/>
    </source>
</evidence>
<name>A0A9W8ZVL3_9AGAR</name>
<keyword evidence="2" id="KW-1185">Reference proteome</keyword>
<sequence>ISTLPVELHCTIFLIGQDIERSEHEMFDEEGIERLASPFEVRMSHVSVLWRDMALNTGQLWIDIIVQPGYSPKRVETYLARSKQCLIDIQLRNCPD</sequence>
<feature type="non-terminal residue" evidence="1">
    <location>
        <position position="1"/>
    </location>
</feature>
<accession>A0A9W8ZVL3</accession>
<proteinExistence type="predicted"/>
<feature type="non-terminal residue" evidence="1">
    <location>
        <position position="96"/>
    </location>
</feature>
<dbReference type="AlphaFoldDB" id="A0A9W8ZVL3"/>
<reference evidence="1" key="1">
    <citation type="submission" date="2022-08" db="EMBL/GenBank/DDBJ databases">
        <title>A Global Phylogenomic Analysis of the Shiitake Genus Lentinula.</title>
        <authorList>
            <consortium name="DOE Joint Genome Institute"/>
            <person name="Sierra-Patev S."/>
            <person name="Min B."/>
            <person name="Naranjo-Ortiz M."/>
            <person name="Looney B."/>
            <person name="Konkel Z."/>
            <person name="Slot J.C."/>
            <person name="Sakamoto Y."/>
            <person name="Steenwyk J.L."/>
            <person name="Rokas A."/>
            <person name="Carro J."/>
            <person name="Camarero S."/>
            <person name="Ferreira P."/>
            <person name="Molpeceres G."/>
            <person name="Ruiz-Duenas F.J."/>
            <person name="Serrano A."/>
            <person name="Henrissat B."/>
            <person name="Drula E."/>
            <person name="Hughes K.W."/>
            <person name="Mata J.L."/>
            <person name="Ishikawa N.K."/>
            <person name="Vargas-Isla R."/>
            <person name="Ushijima S."/>
            <person name="Smith C.A."/>
            <person name="Ahrendt S."/>
            <person name="Andreopoulos W."/>
            <person name="He G."/>
            <person name="Labutti K."/>
            <person name="Lipzen A."/>
            <person name="Ng V."/>
            <person name="Riley R."/>
            <person name="Sandor L."/>
            <person name="Barry K."/>
            <person name="Martinez A.T."/>
            <person name="Xiao Y."/>
            <person name="Gibbons J.G."/>
            <person name="Terashima K."/>
            <person name="Grigoriev I.V."/>
            <person name="Hibbett D.S."/>
        </authorList>
    </citation>
    <scope>NUCLEOTIDE SEQUENCE</scope>
    <source>
        <strain evidence="1">JLM2183</strain>
    </source>
</reference>
<dbReference type="EMBL" id="JAOTPV010000037">
    <property type="protein sequence ID" value="KAJ4468130.1"/>
    <property type="molecule type" value="Genomic_DNA"/>
</dbReference>
<evidence type="ECO:0008006" key="3">
    <source>
        <dbReference type="Google" id="ProtNLM"/>
    </source>
</evidence>
<protein>
    <recommendedName>
        <fullName evidence="3">F-box domain-containing protein</fullName>
    </recommendedName>
</protein>
<dbReference type="Proteomes" id="UP001150266">
    <property type="component" value="Unassembled WGS sequence"/>
</dbReference>
<organism evidence="1 2">
    <name type="scientific">Lentinula aciculospora</name>
    <dbReference type="NCBI Taxonomy" id="153920"/>
    <lineage>
        <taxon>Eukaryota</taxon>
        <taxon>Fungi</taxon>
        <taxon>Dikarya</taxon>
        <taxon>Basidiomycota</taxon>
        <taxon>Agaricomycotina</taxon>
        <taxon>Agaricomycetes</taxon>
        <taxon>Agaricomycetidae</taxon>
        <taxon>Agaricales</taxon>
        <taxon>Marasmiineae</taxon>
        <taxon>Omphalotaceae</taxon>
        <taxon>Lentinula</taxon>
    </lineage>
</organism>
<comment type="caution">
    <text evidence="1">The sequence shown here is derived from an EMBL/GenBank/DDBJ whole genome shotgun (WGS) entry which is preliminary data.</text>
</comment>
<dbReference type="OrthoDB" id="3244423at2759"/>
<evidence type="ECO:0000313" key="2">
    <source>
        <dbReference type="Proteomes" id="UP001150266"/>
    </source>
</evidence>
<gene>
    <name evidence="1" type="ORF">J3R30DRAFT_3212451</name>
</gene>